<keyword evidence="2 3" id="KW-0802">TPR repeat</keyword>
<dbReference type="Pfam" id="PF13432">
    <property type="entry name" value="TPR_16"/>
    <property type="match status" value="1"/>
</dbReference>
<evidence type="ECO:0000256" key="2">
    <source>
        <dbReference type="ARBA" id="ARBA00022803"/>
    </source>
</evidence>
<keyword evidence="1" id="KW-0677">Repeat</keyword>
<accession>A0AAU9IHH9</accession>
<protein>
    <recommendedName>
        <fullName evidence="6">Tetratricopeptide repeat protein</fullName>
    </recommendedName>
</protein>
<dbReference type="Pfam" id="PF13181">
    <property type="entry name" value="TPR_8"/>
    <property type="match status" value="2"/>
</dbReference>
<name>A0AAU9IHH9_9CILI</name>
<dbReference type="AlphaFoldDB" id="A0AAU9IHH9"/>
<dbReference type="InterPro" id="IPR051685">
    <property type="entry name" value="Ycf3/AcsC/BcsC/TPR_MFPF"/>
</dbReference>
<sequence>MDIKKCFEPACQQETEYLCRCTSHETYWCQIHLEKHCKMTNIIHPFDTIALELVDRSKTAVLELLEQEKSVRGETRNKLIVAYNHDKRLQESLNYFNKAIEINPNCALYYKNMGFAMKELGRLEDAKRCFANAIKAGSRYDSAYNGMGDILWNEKRYEEAYNYYNWAASINPNSSLYWRNAGDALKQLNRKQESKQYINRAISIEKARKK</sequence>
<dbReference type="SMART" id="SM00028">
    <property type="entry name" value="TPR"/>
    <property type="match status" value="4"/>
</dbReference>
<evidence type="ECO:0000256" key="3">
    <source>
        <dbReference type="PROSITE-ProRule" id="PRU00339"/>
    </source>
</evidence>
<comment type="caution">
    <text evidence="4">The sequence shown here is derived from an EMBL/GenBank/DDBJ whole genome shotgun (WGS) entry which is preliminary data.</text>
</comment>
<feature type="repeat" description="TPR" evidence="3">
    <location>
        <begin position="141"/>
        <end position="174"/>
    </location>
</feature>
<dbReference type="SUPFAM" id="SSF48452">
    <property type="entry name" value="TPR-like"/>
    <property type="match status" value="1"/>
</dbReference>
<evidence type="ECO:0008006" key="6">
    <source>
        <dbReference type="Google" id="ProtNLM"/>
    </source>
</evidence>
<evidence type="ECO:0000313" key="4">
    <source>
        <dbReference type="EMBL" id="CAG9312686.1"/>
    </source>
</evidence>
<dbReference type="InterPro" id="IPR011990">
    <property type="entry name" value="TPR-like_helical_dom_sf"/>
</dbReference>
<organism evidence="4 5">
    <name type="scientific">Blepharisma stoltei</name>
    <dbReference type="NCBI Taxonomy" id="1481888"/>
    <lineage>
        <taxon>Eukaryota</taxon>
        <taxon>Sar</taxon>
        <taxon>Alveolata</taxon>
        <taxon>Ciliophora</taxon>
        <taxon>Postciliodesmatophora</taxon>
        <taxon>Heterotrichea</taxon>
        <taxon>Heterotrichida</taxon>
        <taxon>Blepharismidae</taxon>
        <taxon>Blepharisma</taxon>
    </lineage>
</organism>
<dbReference type="PANTHER" id="PTHR44943">
    <property type="entry name" value="CELLULOSE SYNTHASE OPERON PROTEIN C"/>
    <property type="match status" value="1"/>
</dbReference>
<dbReference type="PANTHER" id="PTHR44943:SF4">
    <property type="entry name" value="TPR REPEAT-CONTAINING PROTEIN MJ0798"/>
    <property type="match status" value="1"/>
</dbReference>
<dbReference type="Gene3D" id="1.25.40.10">
    <property type="entry name" value="Tetratricopeptide repeat domain"/>
    <property type="match status" value="2"/>
</dbReference>
<reference evidence="4" key="1">
    <citation type="submission" date="2021-09" db="EMBL/GenBank/DDBJ databases">
        <authorList>
            <consortium name="AG Swart"/>
            <person name="Singh M."/>
            <person name="Singh A."/>
            <person name="Seah K."/>
            <person name="Emmerich C."/>
        </authorList>
    </citation>
    <scope>NUCLEOTIDE SEQUENCE</scope>
    <source>
        <strain evidence="4">ATCC30299</strain>
    </source>
</reference>
<evidence type="ECO:0000313" key="5">
    <source>
        <dbReference type="Proteomes" id="UP001162131"/>
    </source>
</evidence>
<dbReference type="EMBL" id="CAJZBQ010000008">
    <property type="protein sequence ID" value="CAG9312686.1"/>
    <property type="molecule type" value="Genomic_DNA"/>
</dbReference>
<keyword evidence="5" id="KW-1185">Reference proteome</keyword>
<proteinExistence type="predicted"/>
<gene>
    <name evidence="4" type="ORF">BSTOLATCC_MIC7210</name>
</gene>
<evidence type="ECO:0000256" key="1">
    <source>
        <dbReference type="ARBA" id="ARBA00022737"/>
    </source>
</evidence>
<dbReference type="Proteomes" id="UP001162131">
    <property type="component" value="Unassembled WGS sequence"/>
</dbReference>
<dbReference type="InterPro" id="IPR019734">
    <property type="entry name" value="TPR_rpt"/>
</dbReference>
<dbReference type="PROSITE" id="PS50005">
    <property type="entry name" value="TPR"/>
    <property type="match status" value="2"/>
</dbReference>
<feature type="repeat" description="TPR" evidence="3">
    <location>
        <begin position="73"/>
        <end position="106"/>
    </location>
</feature>